<dbReference type="Proteomes" id="UP000002735">
    <property type="component" value="Chromosome"/>
</dbReference>
<proteinExistence type="predicted"/>
<name>C6CLC3_DICC1</name>
<dbReference type="HOGENOM" id="CLU_2733553_0_0_6"/>
<evidence type="ECO:0000256" key="1">
    <source>
        <dbReference type="SAM" id="MobiDB-lite"/>
    </source>
</evidence>
<feature type="region of interest" description="Disordered" evidence="1">
    <location>
        <begin position="1"/>
        <end position="24"/>
    </location>
</feature>
<dbReference type="AlphaFoldDB" id="C6CLC3"/>
<dbReference type="KEGG" id="dze:Dd1591_2534"/>
<sequence length="71" mass="8017">MPRKSAPRRERVAGGPNSGDERRRHRVAAQFSLSASGQGEAAREPLLVVRKILFNKEYESLSRTKFYSISI</sequence>
<evidence type="ECO:0000313" key="2">
    <source>
        <dbReference type="EMBL" id="ACT07374.1"/>
    </source>
</evidence>
<organism evidence="2 3">
    <name type="scientific">Dickeya chrysanthemi (strain Ech1591)</name>
    <name type="common">Dickeya zeae (strain Ech1591)</name>
    <dbReference type="NCBI Taxonomy" id="561229"/>
    <lineage>
        <taxon>Bacteria</taxon>
        <taxon>Pseudomonadati</taxon>
        <taxon>Pseudomonadota</taxon>
        <taxon>Gammaproteobacteria</taxon>
        <taxon>Enterobacterales</taxon>
        <taxon>Pectobacteriaceae</taxon>
        <taxon>Dickeya</taxon>
    </lineage>
</organism>
<reference evidence="2 3" key="1">
    <citation type="submission" date="2009-06" db="EMBL/GenBank/DDBJ databases">
        <title>Complete sequence of Dickeya zeae Ech1591.</title>
        <authorList>
            <consortium name="US DOE Joint Genome Institute"/>
            <person name="Lucas S."/>
            <person name="Copeland A."/>
            <person name="Lapidus A."/>
            <person name="Glavina del Rio T."/>
            <person name="Tice H."/>
            <person name="Bruce D."/>
            <person name="Goodwin L."/>
            <person name="Pitluck S."/>
            <person name="Chertkov O."/>
            <person name="Brettin T."/>
            <person name="Detter J.C."/>
            <person name="Han C."/>
            <person name="Larimer F."/>
            <person name="Land M."/>
            <person name="Hauser L."/>
            <person name="Kyrpides N."/>
            <person name="Ovchinnikova G."/>
            <person name="Balakrishnan V."/>
            <person name="Glasner J."/>
            <person name="Perna N.T."/>
        </authorList>
    </citation>
    <scope>NUCLEOTIDE SEQUENCE [LARGE SCALE GENOMIC DNA]</scope>
    <source>
        <strain evidence="2 3">Ech1591</strain>
    </source>
</reference>
<dbReference type="EMBL" id="CP001655">
    <property type="protein sequence ID" value="ACT07374.1"/>
    <property type="molecule type" value="Genomic_DNA"/>
</dbReference>
<evidence type="ECO:0000313" key="3">
    <source>
        <dbReference type="Proteomes" id="UP000002735"/>
    </source>
</evidence>
<protein>
    <submittedName>
        <fullName evidence="2">Uncharacterized protein</fullName>
    </submittedName>
</protein>
<dbReference type="eggNOG" id="ENOG5030T93">
    <property type="taxonomic scope" value="Bacteria"/>
</dbReference>
<accession>C6CLC3</accession>
<gene>
    <name evidence="2" type="ordered locus">Dd1591_2534</name>
</gene>